<evidence type="ECO:0000313" key="3">
    <source>
        <dbReference type="EMBL" id="TFY55680.1"/>
    </source>
</evidence>
<evidence type="ECO:0000313" key="4">
    <source>
        <dbReference type="Proteomes" id="UP000298390"/>
    </source>
</evidence>
<dbReference type="STRING" id="34475.A0A4Y9Y017"/>
<feature type="region of interest" description="Disordered" evidence="1">
    <location>
        <begin position="1"/>
        <end position="20"/>
    </location>
</feature>
<dbReference type="PANTHER" id="PTHR11439:SF463">
    <property type="entry name" value="REVERSE TRANSCRIPTASE TY1_COPIA-TYPE DOMAIN-CONTAINING PROTEIN"/>
    <property type="match status" value="1"/>
</dbReference>
<evidence type="ECO:0000256" key="1">
    <source>
        <dbReference type="SAM" id="MobiDB-lite"/>
    </source>
</evidence>
<comment type="caution">
    <text evidence="3">The sequence shown here is derived from an EMBL/GenBank/DDBJ whole genome shotgun (WGS) entry which is preliminary data.</text>
</comment>
<name>A0A4Y9Y017_9APHY</name>
<organism evidence="3 4">
    <name type="scientific">Rhodofomes roseus</name>
    <dbReference type="NCBI Taxonomy" id="34475"/>
    <lineage>
        <taxon>Eukaryota</taxon>
        <taxon>Fungi</taxon>
        <taxon>Dikarya</taxon>
        <taxon>Basidiomycota</taxon>
        <taxon>Agaricomycotina</taxon>
        <taxon>Agaricomycetes</taxon>
        <taxon>Polyporales</taxon>
        <taxon>Rhodofomes</taxon>
    </lineage>
</organism>
<proteinExistence type="predicted"/>
<dbReference type="SUPFAM" id="SSF56672">
    <property type="entry name" value="DNA/RNA polymerases"/>
    <property type="match status" value="1"/>
</dbReference>
<protein>
    <recommendedName>
        <fullName evidence="2">Reverse transcriptase Ty1/copia-type domain-containing protein</fullName>
    </recommendedName>
</protein>
<dbReference type="PANTHER" id="PTHR11439">
    <property type="entry name" value="GAG-POL-RELATED RETROTRANSPOSON"/>
    <property type="match status" value="1"/>
</dbReference>
<sequence length="581" mass="65150">MPPLSPRVPPDFVVDQPPPVDEPDILAQLEALAASDAIPMDVEYPGDPATLEEAMSGPFKAEWSASLSDELKSIKDLGVYKLIPRSQVPAGRRILKGKPVFRLKRNEKGEPVRFKSRWCAKGFQQVYGLDYNRTSSPTMRMESFRVLLHIAASLGWEIEQLDVKTAFLHGILPEDEHLYMEQPKGFEEPGKESWIWELVRGIYGTKQGGRTWNDTLNEYMLSLGFTRLSCEHCIYYRKNARGIVLTGVHVDDFLLTSSTAVAKEEFKAELRRKWAIAELGDARFCIGIQIDRDRAKRTVALSQTALIDKIIAEFRLDGMDCAPISTPMDAGLRLSRTQHCPKTQDEKDRAARLPYRSLVGCLMYLAIGTRPDIALAVQQLSQFLDCYSLIHWDAAKRVVRYLKGTRAFRLELGGPDAANLNGFADASHAGCYDTRRSVGGYCWNLGSGIVSWAARKQPTVSTSTTEAEYIAAAESSKEAIWLRFLLDGIGFPQPVASLMRVDSTSAMSLSTDSTFHARVKHIDIKWHYLREVVAAKRVALQHVPGHLNVADAFTKPLERKPFLTLRARMGLRPPSEEELVR</sequence>
<dbReference type="Proteomes" id="UP000298390">
    <property type="component" value="Unassembled WGS sequence"/>
</dbReference>
<dbReference type="Pfam" id="PF07727">
    <property type="entry name" value="RVT_2"/>
    <property type="match status" value="1"/>
</dbReference>
<feature type="domain" description="Reverse transcriptase Ty1/copia-type" evidence="2">
    <location>
        <begin position="87"/>
        <end position="328"/>
    </location>
</feature>
<dbReference type="EMBL" id="SEKV01000569">
    <property type="protein sequence ID" value="TFY55680.1"/>
    <property type="molecule type" value="Genomic_DNA"/>
</dbReference>
<reference evidence="3 4" key="1">
    <citation type="submission" date="2019-01" db="EMBL/GenBank/DDBJ databases">
        <title>Genome sequencing of the rare red list fungi Fomitopsis rosea.</title>
        <authorList>
            <person name="Buettner E."/>
            <person name="Kellner H."/>
        </authorList>
    </citation>
    <scope>NUCLEOTIDE SEQUENCE [LARGE SCALE GENOMIC DNA]</scope>
    <source>
        <strain evidence="3 4">DSM 105464</strain>
    </source>
</reference>
<dbReference type="InterPro" id="IPR043502">
    <property type="entry name" value="DNA/RNA_pol_sf"/>
</dbReference>
<evidence type="ECO:0000259" key="2">
    <source>
        <dbReference type="Pfam" id="PF07727"/>
    </source>
</evidence>
<dbReference type="AlphaFoldDB" id="A0A4Y9Y017"/>
<dbReference type="CDD" id="cd09272">
    <property type="entry name" value="RNase_HI_RT_Ty1"/>
    <property type="match status" value="1"/>
</dbReference>
<gene>
    <name evidence="3" type="ORF">EVJ58_g8092</name>
</gene>
<dbReference type="InterPro" id="IPR013103">
    <property type="entry name" value="RVT_2"/>
</dbReference>
<accession>A0A4Y9Y017</accession>